<dbReference type="AlphaFoldDB" id="A0AAD5WDM9"/>
<protein>
    <submittedName>
        <fullName evidence="1">Uncharacterized protein</fullName>
    </submittedName>
</protein>
<gene>
    <name evidence="1" type="ORF">KIN20_027023</name>
</gene>
<comment type="caution">
    <text evidence="1">The sequence shown here is derived from an EMBL/GenBank/DDBJ whole genome shotgun (WGS) entry which is preliminary data.</text>
</comment>
<evidence type="ECO:0000313" key="2">
    <source>
        <dbReference type="Proteomes" id="UP001196413"/>
    </source>
</evidence>
<reference evidence="1" key="1">
    <citation type="submission" date="2021-06" db="EMBL/GenBank/DDBJ databases">
        <title>Parelaphostrongylus tenuis whole genome reference sequence.</title>
        <authorList>
            <person name="Garwood T.J."/>
            <person name="Larsen P.A."/>
            <person name="Fountain-Jones N.M."/>
            <person name="Garbe J.R."/>
            <person name="Macchietto M.G."/>
            <person name="Kania S.A."/>
            <person name="Gerhold R.W."/>
            <person name="Richards J.E."/>
            <person name="Wolf T.M."/>
        </authorList>
    </citation>
    <scope>NUCLEOTIDE SEQUENCE</scope>
    <source>
        <strain evidence="1">MNPRO001-30</strain>
        <tissue evidence="1">Meninges</tissue>
    </source>
</reference>
<keyword evidence="2" id="KW-1185">Reference proteome</keyword>
<evidence type="ECO:0000313" key="1">
    <source>
        <dbReference type="EMBL" id="KAJ1366382.1"/>
    </source>
</evidence>
<accession>A0AAD5WDM9</accession>
<proteinExistence type="predicted"/>
<dbReference type="Proteomes" id="UP001196413">
    <property type="component" value="Unassembled WGS sequence"/>
</dbReference>
<name>A0AAD5WDM9_PARTN</name>
<sequence length="57" mass="6149">MLSSSATSRVVMRGALLQLKIIVLTLEAMSIAQHNSQMACGARRVARLKIPSSLTTH</sequence>
<organism evidence="1 2">
    <name type="scientific">Parelaphostrongylus tenuis</name>
    <name type="common">Meningeal worm</name>
    <dbReference type="NCBI Taxonomy" id="148309"/>
    <lineage>
        <taxon>Eukaryota</taxon>
        <taxon>Metazoa</taxon>
        <taxon>Ecdysozoa</taxon>
        <taxon>Nematoda</taxon>
        <taxon>Chromadorea</taxon>
        <taxon>Rhabditida</taxon>
        <taxon>Rhabditina</taxon>
        <taxon>Rhabditomorpha</taxon>
        <taxon>Strongyloidea</taxon>
        <taxon>Metastrongylidae</taxon>
        <taxon>Parelaphostrongylus</taxon>
    </lineage>
</organism>
<dbReference type="EMBL" id="JAHQIW010005536">
    <property type="protein sequence ID" value="KAJ1366382.1"/>
    <property type="molecule type" value="Genomic_DNA"/>
</dbReference>